<protein>
    <recommendedName>
        <fullName evidence="4">Putative zinc-finger domain-containing protein</fullName>
    </recommendedName>
</protein>
<keyword evidence="3" id="KW-0812">Transmembrane</keyword>
<keyword evidence="3" id="KW-1133">Transmembrane helix</keyword>
<evidence type="ECO:0000256" key="2">
    <source>
        <dbReference type="ARBA" id="ARBA00023163"/>
    </source>
</evidence>
<evidence type="ECO:0000256" key="3">
    <source>
        <dbReference type="SAM" id="Phobius"/>
    </source>
</evidence>
<dbReference type="Proteomes" id="UP000093053">
    <property type="component" value="Chromosome"/>
</dbReference>
<evidence type="ECO:0000313" key="6">
    <source>
        <dbReference type="Proteomes" id="UP000093053"/>
    </source>
</evidence>
<feature type="domain" description="Putative zinc-finger" evidence="4">
    <location>
        <begin position="23"/>
        <end position="49"/>
    </location>
</feature>
<dbReference type="Gene3D" id="1.10.10.1320">
    <property type="entry name" value="Anti-sigma factor, zinc-finger domain"/>
    <property type="match status" value="1"/>
</dbReference>
<organism evidence="5 6">
    <name type="scientific">Lentzea guizhouensis</name>
    <dbReference type="NCBI Taxonomy" id="1586287"/>
    <lineage>
        <taxon>Bacteria</taxon>
        <taxon>Bacillati</taxon>
        <taxon>Actinomycetota</taxon>
        <taxon>Actinomycetes</taxon>
        <taxon>Pseudonocardiales</taxon>
        <taxon>Pseudonocardiaceae</taxon>
        <taxon>Lentzea</taxon>
    </lineage>
</organism>
<proteinExistence type="predicted"/>
<dbReference type="KEGG" id="led:BBK82_01955"/>
<sequence>MTDVEDTEDAEDRTGEGPCGDVAAYVLGVLDPAQREVFARHLAGCEGCQGDAADFGVFTPVLRQSVSSLGPPRPCGVTRSIMLVVAGIVVAVAAVLSVVESLAAHPSDPVELDSLLRAEGVSVSTPFVLFRHV</sequence>
<feature type="transmembrane region" description="Helical" evidence="3">
    <location>
        <begin position="81"/>
        <end position="99"/>
    </location>
</feature>
<dbReference type="Pfam" id="PF13490">
    <property type="entry name" value="zf-HC2"/>
    <property type="match status" value="1"/>
</dbReference>
<dbReference type="InterPro" id="IPR041916">
    <property type="entry name" value="Anti_sigma_zinc_sf"/>
</dbReference>
<keyword evidence="6" id="KW-1185">Reference proteome</keyword>
<accession>A0A1B2HBD3</accession>
<keyword evidence="2" id="KW-0804">Transcription</keyword>
<dbReference type="AlphaFoldDB" id="A0A1B2HBD3"/>
<keyword evidence="1" id="KW-0805">Transcription regulation</keyword>
<evidence type="ECO:0000313" key="5">
    <source>
        <dbReference type="EMBL" id="ANZ35019.1"/>
    </source>
</evidence>
<name>A0A1B2HBD3_9PSEU</name>
<evidence type="ECO:0000256" key="1">
    <source>
        <dbReference type="ARBA" id="ARBA00023015"/>
    </source>
</evidence>
<gene>
    <name evidence="5" type="ORF">BBK82_01955</name>
</gene>
<dbReference type="EMBL" id="CP016793">
    <property type="protein sequence ID" value="ANZ35019.1"/>
    <property type="molecule type" value="Genomic_DNA"/>
</dbReference>
<dbReference type="InterPro" id="IPR027383">
    <property type="entry name" value="Znf_put"/>
</dbReference>
<evidence type="ECO:0000259" key="4">
    <source>
        <dbReference type="Pfam" id="PF13490"/>
    </source>
</evidence>
<keyword evidence="3" id="KW-0472">Membrane</keyword>
<reference evidence="5 6" key="1">
    <citation type="submission" date="2016-07" db="EMBL/GenBank/DDBJ databases">
        <title>Complete genome sequence of the Lentzea guizhouensis DHS C013.</title>
        <authorList>
            <person name="Cao C."/>
        </authorList>
    </citation>
    <scope>NUCLEOTIDE SEQUENCE [LARGE SCALE GENOMIC DNA]</scope>
    <source>
        <strain evidence="5 6">DHS C013</strain>
    </source>
</reference>